<dbReference type="GO" id="GO:0007034">
    <property type="term" value="P:vacuolar transport"/>
    <property type="evidence" value="ECO:0007669"/>
    <property type="project" value="InterPro"/>
</dbReference>
<evidence type="ECO:0000313" key="9">
    <source>
        <dbReference type="Proteomes" id="UP000663832"/>
    </source>
</evidence>
<evidence type="ECO:0000313" key="3">
    <source>
        <dbReference type="EMBL" id="CAF0720694.1"/>
    </source>
</evidence>
<evidence type="ECO:0000313" key="5">
    <source>
        <dbReference type="EMBL" id="CAF1084527.1"/>
    </source>
</evidence>
<protein>
    <submittedName>
        <fullName evidence="3">Uncharacterized protein</fullName>
    </submittedName>
</protein>
<organism evidence="3 10">
    <name type="scientific">Adineta steineri</name>
    <dbReference type="NCBI Taxonomy" id="433720"/>
    <lineage>
        <taxon>Eukaryota</taxon>
        <taxon>Metazoa</taxon>
        <taxon>Spiralia</taxon>
        <taxon>Gnathifera</taxon>
        <taxon>Rotifera</taxon>
        <taxon>Eurotatoria</taxon>
        <taxon>Bdelloidea</taxon>
        <taxon>Adinetida</taxon>
        <taxon>Adinetidae</taxon>
        <taxon>Adineta</taxon>
    </lineage>
</organism>
<evidence type="ECO:0000313" key="4">
    <source>
        <dbReference type="EMBL" id="CAF1011484.1"/>
    </source>
</evidence>
<dbReference type="EMBL" id="CAJNOG010000216">
    <property type="protein sequence ID" value="CAF1084527.1"/>
    <property type="molecule type" value="Genomic_DNA"/>
</dbReference>
<feature type="compositionally biased region" description="Polar residues" evidence="2">
    <location>
        <begin position="185"/>
        <end position="195"/>
    </location>
</feature>
<reference evidence="3" key="1">
    <citation type="submission" date="2021-02" db="EMBL/GenBank/DDBJ databases">
        <authorList>
            <person name="Nowell W R."/>
        </authorList>
    </citation>
    <scope>NUCLEOTIDE SEQUENCE</scope>
</reference>
<feature type="region of interest" description="Disordered" evidence="2">
    <location>
        <begin position="1"/>
        <end position="34"/>
    </location>
</feature>
<evidence type="ECO:0000313" key="10">
    <source>
        <dbReference type="Proteomes" id="UP000663877"/>
    </source>
</evidence>
<dbReference type="EMBL" id="CAJNOI010000001">
    <property type="protein sequence ID" value="CAF0720694.1"/>
    <property type="molecule type" value="Genomic_DNA"/>
</dbReference>
<dbReference type="Proteomes" id="UP000663844">
    <property type="component" value="Unassembled WGS sequence"/>
</dbReference>
<keyword evidence="9" id="KW-1185">Reference proteome</keyword>
<dbReference type="PANTHER" id="PTHR10476">
    <property type="entry name" value="CHARGED MULTIVESICULAR BODY PROTEIN"/>
    <property type="match status" value="1"/>
</dbReference>
<evidence type="ECO:0000256" key="1">
    <source>
        <dbReference type="ARBA" id="ARBA00006190"/>
    </source>
</evidence>
<dbReference type="Pfam" id="PF03357">
    <property type="entry name" value="Snf7"/>
    <property type="match status" value="1"/>
</dbReference>
<comment type="caution">
    <text evidence="3">The sequence shown here is derived from an EMBL/GenBank/DDBJ whole genome shotgun (WGS) entry which is preliminary data.</text>
</comment>
<proteinExistence type="inferred from homology"/>
<accession>A0A813MBX9</accession>
<evidence type="ECO:0000313" key="8">
    <source>
        <dbReference type="EMBL" id="CAF3669789.1"/>
    </source>
</evidence>
<comment type="similarity">
    <text evidence="1">Belongs to the SNF7 family.</text>
</comment>
<dbReference type="Proteomes" id="UP000663845">
    <property type="component" value="Unassembled WGS sequence"/>
</dbReference>
<dbReference type="InterPro" id="IPR005024">
    <property type="entry name" value="Snf7_fam"/>
</dbReference>
<feature type="region of interest" description="Disordered" evidence="2">
    <location>
        <begin position="176"/>
        <end position="211"/>
    </location>
</feature>
<gene>
    <name evidence="3" type="ORF">BJG266_LOCUS239</name>
    <name evidence="4" type="ORF">IZO911_LOCUS18204</name>
    <name evidence="5" type="ORF">JYZ213_LOCUS20482</name>
    <name evidence="8" type="ORF">KXQ929_LOCUS8903</name>
    <name evidence="7" type="ORF">OXD698_LOCUS5822</name>
    <name evidence="6" type="ORF">QVE165_LOCUS22535</name>
</gene>
<dbReference type="EMBL" id="CAJOBB010000394">
    <property type="protein sequence ID" value="CAF3669789.1"/>
    <property type="molecule type" value="Genomic_DNA"/>
</dbReference>
<dbReference type="Proteomes" id="UP000663868">
    <property type="component" value="Unassembled WGS sequence"/>
</dbReference>
<dbReference type="EMBL" id="CAJNOM010000149">
    <property type="protein sequence ID" value="CAF1142079.1"/>
    <property type="molecule type" value="Genomic_DNA"/>
</dbReference>
<sequence>MFGKKPTVQEQTKASNRELKKTDRELGRDRHKLEAEEQKLVNEIRKNASTGNKKAVEILAKQLVKLRNQKDHSLQASGHIQGLASQNTIMASNMRMATAMESTGKTMAKMNKLMDPVQMAKVTQQFTQEHMKLGITDEMIGETLEAALGQDGDSEEEDAIVNQVLGEIGISLNEQMSRAPRVPGSTVNAATNRRQANQEDAEIERMLAELK</sequence>
<dbReference type="Proteomes" id="UP000663860">
    <property type="component" value="Unassembled WGS sequence"/>
</dbReference>
<evidence type="ECO:0000313" key="7">
    <source>
        <dbReference type="EMBL" id="CAF3589241.1"/>
    </source>
</evidence>
<evidence type="ECO:0000313" key="6">
    <source>
        <dbReference type="EMBL" id="CAF1142079.1"/>
    </source>
</evidence>
<feature type="compositionally biased region" description="Basic and acidic residues" evidence="2">
    <location>
        <begin position="15"/>
        <end position="34"/>
    </location>
</feature>
<name>A0A813MBX9_9BILA</name>
<dbReference type="Proteomes" id="UP000663832">
    <property type="component" value="Unassembled WGS sequence"/>
</dbReference>
<evidence type="ECO:0000256" key="2">
    <source>
        <dbReference type="SAM" id="MobiDB-lite"/>
    </source>
</evidence>
<dbReference type="Proteomes" id="UP000663877">
    <property type="component" value="Unassembled WGS sequence"/>
</dbReference>
<dbReference type="OrthoDB" id="5594417at2759"/>
<dbReference type="EMBL" id="CAJNOE010000174">
    <property type="protein sequence ID" value="CAF1011484.1"/>
    <property type="molecule type" value="Genomic_DNA"/>
</dbReference>
<dbReference type="Gene3D" id="6.10.140.1230">
    <property type="match status" value="1"/>
</dbReference>
<dbReference type="EMBL" id="CAJOAZ010000244">
    <property type="protein sequence ID" value="CAF3589241.1"/>
    <property type="molecule type" value="Genomic_DNA"/>
</dbReference>
<dbReference type="AlphaFoldDB" id="A0A813MBX9"/>